<dbReference type="InterPro" id="IPR019833">
    <property type="entry name" value="Mn/Fe_SOD_BS"/>
</dbReference>
<dbReference type="SUPFAM" id="SSF54719">
    <property type="entry name" value="Fe,Mn superoxide dismutase (SOD), C-terminal domain"/>
    <property type="match status" value="1"/>
</dbReference>
<dbReference type="PROSITE" id="PS00088">
    <property type="entry name" value="SOD_MN"/>
    <property type="match status" value="1"/>
</dbReference>
<protein>
    <submittedName>
        <fullName evidence="3">Manganese superoxide dismutase</fullName>
    </submittedName>
</protein>
<evidence type="ECO:0000259" key="2">
    <source>
        <dbReference type="Pfam" id="PF02777"/>
    </source>
</evidence>
<evidence type="ECO:0000313" key="4">
    <source>
        <dbReference type="Proteomes" id="UP001151760"/>
    </source>
</evidence>
<sequence length="255" mass="28298">MDEEEQVMWKLSHARTKEDQAKINSIKVMLDPLVTKGPNLVPLIGIDVWEHAYYLQVRISSYLMYVVLLAASVASDPTKYSQAFLGTCGFVSFSFKFIVRIIDESGPAPLVVFDTNISKLCGKFIWEITDKHPGEDTDKIILACEDFILPDVCGLLGFLTLRNGELVVTQAKLIKEIMNNKNGAYLKLELGRYSNKLLGDEVSSTKGLNRCWHFTADESGLDMSESGGMTRGCSDASGNAPPKAWQQEGEVMDCK</sequence>
<comment type="caution">
    <text evidence="3">The sequence shown here is derived from an EMBL/GenBank/DDBJ whole genome shotgun (WGS) entry which is preliminary data.</text>
</comment>
<feature type="domain" description="Manganese/iron superoxide dismutase C-terminal" evidence="2">
    <location>
        <begin position="19"/>
        <end position="58"/>
    </location>
</feature>
<dbReference type="Pfam" id="PF02777">
    <property type="entry name" value="Sod_Fe_C"/>
    <property type="match status" value="1"/>
</dbReference>
<proteinExistence type="predicted"/>
<keyword evidence="4" id="KW-1185">Reference proteome</keyword>
<gene>
    <name evidence="3" type="ORF">Tco_0727155</name>
</gene>
<evidence type="ECO:0000313" key="3">
    <source>
        <dbReference type="EMBL" id="GJS77274.1"/>
    </source>
</evidence>
<dbReference type="EMBL" id="BQNB010010435">
    <property type="protein sequence ID" value="GJS77274.1"/>
    <property type="molecule type" value="Genomic_DNA"/>
</dbReference>
<name>A0ABQ4YHN0_9ASTR</name>
<feature type="region of interest" description="Disordered" evidence="1">
    <location>
        <begin position="223"/>
        <end position="255"/>
    </location>
</feature>
<organism evidence="3 4">
    <name type="scientific">Tanacetum coccineum</name>
    <dbReference type="NCBI Taxonomy" id="301880"/>
    <lineage>
        <taxon>Eukaryota</taxon>
        <taxon>Viridiplantae</taxon>
        <taxon>Streptophyta</taxon>
        <taxon>Embryophyta</taxon>
        <taxon>Tracheophyta</taxon>
        <taxon>Spermatophyta</taxon>
        <taxon>Magnoliopsida</taxon>
        <taxon>eudicotyledons</taxon>
        <taxon>Gunneridae</taxon>
        <taxon>Pentapetalae</taxon>
        <taxon>asterids</taxon>
        <taxon>campanulids</taxon>
        <taxon>Asterales</taxon>
        <taxon>Asteraceae</taxon>
        <taxon>Asteroideae</taxon>
        <taxon>Anthemideae</taxon>
        <taxon>Anthemidinae</taxon>
        <taxon>Tanacetum</taxon>
    </lineage>
</organism>
<dbReference type="InterPro" id="IPR036314">
    <property type="entry name" value="SOD_C_sf"/>
</dbReference>
<dbReference type="Proteomes" id="UP001151760">
    <property type="component" value="Unassembled WGS sequence"/>
</dbReference>
<reference evidence="3" key="1">
    <citation type="journal article" date="2022" name="Int. J. Mol. Sci.">
        <title>Draft Genome of Tanacetum Coccineum: Genomic Comparison of Closely Related Tanacetum-Family Plants.</title>
        <authorList>
            <person name="Yamashiro T."/>
            <person name="Shiraishi A."/>
            <person name="Nakayama K."/>
            <person name="Satake H."/>
        </authorList>
    </citation>
    <scope>NUCLEOTIDE SEQUENCE</scope>
</reference>
<dbReference type="InterPro" id="IPR019832">
    <property type="entry name" value="Mn/Fe_SOD_C"/>
</dbReference>
<dbReference type="Gene3D" id="3.55.40.20">
    <property type="entry name" value="Iron/manganese superoxide dismutase, C-terminal domain"/>
    <property type="match status" value="1"/>
</dbReference>
<feature type="non-terminal residue" evidence="3">
    <location>
        <position position="255"/>
    </location>
</feature>
<accession>A0ABQ4YHN0</accession>
<evidence type="ECO:0000256" key="1">
    <source>
        <dbReference type="SAM" id="MobiDB-lite"/>
    </source>
</evidence>
<reference evidence="3" key="2">
    <citation type="submission" date="2022-01" db="EMBL/GenBank/DDBJ databases">
        <authorList>
            <person name="Yamashiro T."/>
            <person name="Shiraishi A."/>
            <person name="Satake H."/>
            <person name="Nakayama K."/>
        </authorList>
    </citation>
    <scope>NUCLEOTIDE SEQUENCE</scope>
</reference>